<evidence type="ECO:0000256" key="1">
    <source>
        <dbReference type="ARBA" id="ARBA00004141"/>
    </source>
</evidence>
<evidence type="ECO:0000313" key="8">
    <source>
        <dbReference type="Proteomes" id="UP000243686"/>
    </source>
</evidence>
<dbReference type="Proteomes" id="UP000243686">
    <property type="component" value="Unassembled WGS sequence"/>
</dbReference>
<reference evidence="7 8" key="1">
    <citation type="submission" date="2015-03" db="EMBL/GenBank/DDBJ databases">
        <title>Draft genome of the nematode, Opisthorchis viverrini.</title>
        <authorList>
            <person name="Mitreva M."/>
        </authorList>
    </citation>
    <scope>NUCLEOTIDE SEQUENCE [LARGE SCALE GENOMIC DNA]</scope>
    <source>
        <strain evidence="7">Khon Kaen</strain>
    </source>
</reference>
<evidence type="ECO:0000313" key="7">
    <source>
        <dbReference type="EMBL" id="OON19886.1"/>
    </source>
</evidence>
<proteinExistence type="predicted"/>
<evidence type="ECO:0008006" key="9">
    <source>
        <dbReference type="Google" id="ProtNLM"/>
    </source>
</evidence>
<protein>
    <recommendedName>
        <fullName evidence="9">Sodium:neurotransmitter symporter family protein</fullName>
    </recommendedName>
</protein>
<dbReference type="GO" id="GO:0016020">
    <property type="term" value="C:membrane"/>
    <property type="evidence" value="ECO:0007669"/>
    <property type="project" value="UniProtKB-SubCell"/>
</dbReference>
<feature type="transmembrane region" description="Helical" evidence="6">
    <location>
        <begin position="216"/>
        <end position="246"/>
    </location>
</feature>
<dbReference type="InterPro" id="IPR037272">
    <property type="entry name" value="SNS_sf"/>
</dbReference>
<dbReference type="AlphaFoldDB" id="A0A1S8WZP3"/>
<evidence type="ECO:0000256" key="4">
    <source>
        <dbReference type="ARBA" id="ARBA00022989"/>
    </source>
</evidence>
<keyword evidence="3 6" id="KW-0812">Transmembrane</keyword>
<evidence type="ECO:0000256" key="2">
    <source>
        <dbReference type="ARBA" id="ARBA00022448"/>
    </source>
</evidence>
<dbReference type="InterPro" id="IPR000175">
    <property type="entry name" value="Na/ntran_symport"/>
</dbReference>
<keyword evidence="2" id="KW-0813">Transport</keyword>
<dbReference type="EMBL" id="KV892987">
    <property type="protein sequence ID" value="OON19886.1"/>
    <property type="molecule type" value="Genomic_DNA"/>
</dbReference>
<gene>
    <name evidence="7" type="ORF">X801_04239</name>
</gene>
<evidence type="ECO:0000256" key="6">
    <source>
        <dbReference type="SAM" id="Phobius"/>
    </source>
</evidence>
<dbReference type="PROSITE" id="PS50267">
    <property type="entry name" value="NA_NEUROTRAN_SYMP_3"/>
    <property type="match status" value="1"/>
</dbReference>
<feature type="transmembrane region" description="Helical" evidence="6">
    <location>
        <begin position="172"/>
        <end position="196"/>
    </location>
</feature>
<dbReference type="SUPFAM" id="SSF161070">
    <property type="entry name" value="SNF-like"/>
    <property type="match status" value="2"/>
</dbReference>
<keyword evidence="8" id="KW-1185">Reference proteome</keyword>
<keyword evidence="5 6" id="KW-0472">Membrane</keyword>
<evidence type="ECO:0000256" key="3">
    <source>
        <dbReference type="ARBA" id="ARBA00022692"/>
    </source>
</evidence>
<dbReference type="Pfam" id="PF00209">
    <property type="entry name" value="SNF"/>
    <property type="match status" value="1"/>
</dbReference>
<name>A0A1S8WZP3_OPIVI</name>
<accession>A0A1S8WZP3</accession>
<keyword evidence="4 6" id="KW-1133">Transmembrane helix</keyword>
<dbReference type="PANTHER" id="PTHR42948">
    <property type="entry name" value="TRANSPORTER"/>
    <property type="match status" value="1"/>
</dbReference>
<dbReference type="PANTHER" id="PTHR42948:SF1">
    <property type="entry name" value="TRANSPORTER"/>
    <property type="match status" value="1"/>
</dbReference>
<feature type="non-terminal residue" evidence="7">
    <location>
        <position position="278"/>
    </location>
</feature>
<comment type="subcellular location">
    <subcellularLocation>
        <location evidence="1">Membrane</location>
        <topology evidence="1">Multi-pass membrane protein</topology>
    </subcellularLocation>
</comment>
<evidence type="ECO:0000256" key="5">
    <source>
        <dbReference type="ARBA" id="ARBA00023136"/>
    </source>
</evidence>
<sequence length="278" mass="31190">MEDYITWAPRSKIRQRIEEYNSMRDDYNDRNMCELSDSNLIISKETILSELNGKTEASEPRGSTLMGRQHENDGVSFLKTISESLTAREKSHTPHAELNSFDSSIGVLLSCLGCVVGTGNIWRFPRIIATASSPKGKRLFHILSFNMMAGPEVSGYQSTESTIFSLTEGSSLTFLIAWVLSLFVWSLPLSIVEYSLGRFTRTSPLGAFHKFLGSKLIWLGGWIVGVTYMITAYFSVIVGWCLYYFYKSCALPSLPLDEVASVNIFNEFARVSHQILLS</sequence>
<organism evidence="7 8">
    <name type="scientific">Opisthorchis viverrini</name>
    <name type="common">Southeast Asian liver fluke</name>
    <dbReference type="NCBI Taxonomy" id="6198"/>
    <lineage>
        <taxon>Eukaryota</taxon>
        <taxon>Metazoa</taxon>
        <taxon>Spiralia</taxon>
        <taxon>Lophotrochozoa</taxon>
        <taxon>Platyhelminthes</taxon>
        <taxon>Trematoda</taxon>
        <taxon>Digenea</taxon>
        <taxon>Opisthorchiida</taxon>
        <taxon>Opisthorchiata</taxon>
        <taxon>Opisthorchiidae</taxon>
        <taxon>Opisthorchis</taxon>
    </lineage>
</organism>